<evidence type="ECO:0000313" key="1">
    <source>
        <dbReference type="EMBL" id="KAJ6671143.1"/>
    </source>
</evidence>
<keyword evidence="2" id="KW-1185">Reference proteome</keyword>
<dbReference type="EMBL" id="JAPFFL010000019">
    <property type="protein sequence ID" value="KAJ6671143.1"/>
    <property type="molecule type" value="Genomic_DNA"/>
</dbReference>
<accession>A0A9Q0NJT4</accession>
<gene>
    <name evidence="1" type="ORF">OIU85_014957</name>
</gene>
<dbReference type="Proteomes" id="UP001151529">
    <property type="component" value="Chromosome 9"/>
</dbReference>
<comment type="caution">
    <text evidence="1">The sequence shown here is derived from an EMBL/GenBank/DDBJ whole genome shotgun (WGS) entry which is preliminary data.</text>
</comment>
<evidence type="ECO:0000313" key="2">
    <source>
        <dbReference type="Proteomes" id="UP001151529"/>
    </source>
</evidence>
<protein>
    <submittedName>
        <fullName evidence="1">Uncharacterized protein</fullName>
    </submittedName>
</protein>
<reference evidence="1" key="1">
    <citation type="submission" date="2022-11" db="EMBL/GenBank/DDBJ databases">
        <authorList>
            <person name="Hyden B.L."/>
            <person name="Feng K."/>
            <person name="Yates T."/>
            <person name="Jawdy S."/>
            <person name="Smart L.B."/>
            <person name="Muchero W."/>
        </authorList>
    </citation>
    <scope>NUCLEOTIDE SEQUENCE</scope>
    <source>
        <tissue evidence="1">Shoot tip</tissue>
    </source>
</reference>
<name>A0A9Q0NJT4_SALVM</name>
<dbReference type="AlphaFoldDB" id="A0A9Q0NJT4"/>
<sequence>MANRMRWTREEEGYEEGERYVLGLNCSSFLTIMFQDINTCTIALQLVFAELIKSDIEFSKCDSITQRPVVSTIAKKMYPGLCTEDYNERLRVHADIAARTLKKWEFLLLHEIAASLRDGSGGKVVDSQREEIVNHVQKERKPKKMFGDLWDIKRHD</sequence>
<proteinExistence type="predicted"/>
<organism evidence="1 2">
    <name type="scientific">Salix viminalis</name>
    <name type="common">Common osier</name>
    <name type="synonym">Basket willow</name>
    <dbReference type="NCBI Taxonomy" id="40686"/>
    <lineage>
        <taxon>Eukaryota</taxon>
        <taxon>Viridiplantae</taxon>
        <taxon>Streptophyta</taxon>
        <taxon>Embryophyta</taxon>
        <taxon>Tracheophyta</taxon>
        <taxon>Spermatophyta</taxon>
        <taxon>Magnoliopsida</taxon>
        <taxon>eudicotyledons</taxon>
        <taxon>Gunneridae</taxon>
        <taxon>Pentapetalae</taxon>
        <taxon>rosids</taxon>
        <taxon>fabids</taxon>
        <taxon>Malpighiales</taxon>
        <taxon>Salicaceae</taxon>
        <taxon>Saliceae</taxon>
        <taxon>Salix</taxon>
    </lineage>
</organism>
<reference evidence="1" key="2">
    <citation type="journal article" date="2023" name="Int. J. Mol. Sci.">
        <title>De Novo Assembly and Annotation of 11 Diverse Shrub Willow (Salix) Genomes Reveals Novel Gene Organization in Sex-Linked Regions.</title>
        <authorList>
            <person name="Hyden B."/>
            <person name="Feng K."/>
            <person name="Yates T.B."/>
            <person name="Jawdy S."/>
            <person name="Cereghino C."/>
            <person name="Smart L.B."/>
            <person name="Muchero W."/>
        </authorList>
    </citation>
    <scope>NUCLEOTIDE SEQUENCE [LARGE SCALE GENOMIC DNA]</scope>
    <source>
        <tissue evidence="1">Shoot tip</tissue>
    </source>
</reference>